<feature type="compositionally biased region" description="Acidic residues" evidence="1">
    <location>
        <begin position="78"/>
        <end position="88"/>
    </location>
</feature>
<dbReference type="PROSITE" id="PS51257">
    <property type="entry name" value="PROKAR_LIPOPROTEIN"/>
    <property type="match status" value="1"/>
</dbReference>
<keyword evidence="4" id="KW-1185">Reference proteome</keyword>
<name>A0A6A6RHK9_9PLEO</name>
<keyword evidence="2" id="KW-0732">Signal</keyword>
<evidence type="ECO:0000313" key="3">
    <source>
        <dbReference type="EMBL" id="KAF2634605.1"/>
    </source>
</evidence>
<feature type="signal peptide" evidence="2">
    <location>
        <begin position="1"/>
        <end position="18"/>
    </location>
</feature>
<evidence type="ECO:0000256" key="2">
    <source>
        <dbReference type="SAM" id="SignalP"/>
    </source>
</evidence>
<evidence type="ECO:0000313" key="4">
    <source>
        <dbReference type="Proteomes" id="UP000799753"/>
    </source>
</evidence>
<organism evidence="3 4">
    <name type="scientific">Massarina eburnea CBS 473.64</name>
    <dbReference type="NCBI Taxonomy" id="1395130"/>
    <lineage>
        <taxon>Eukaryota</taxon>
        <taxon>Fungi</taxon>
        <taxon>Dikarya</taxon>
        <taxon>Ascomycota</taxon>
        <taxon>Pezizomycotina</taxon>
        <taxon>Dothideomycetes</taxon>
        <taxon>Pleosporomycetidae</taxon>
        <taxon>Pleosporales</taxon>
        <taxon>Massarineae</taxon>
        <taxon>Massarinaceae</taxon>
        <taxon>Massarina</taxon>
    </lineage>
</organism>
<reference evidence="3" key="1">
    <citation type="journal article" date="2020" name="Stud. Mycol.">
        <title>101 Dothideomycetes genomes: a test case for predicting lifestyles and emergence of pathogens.</title>
        <authorList>
            <person name="Haridas S."/>
            <person name="Albert R."/>
            <person name="Binder M."/>
            <person name="Bloem J."/>
            <person name="Labutti K."/>
            <person name="Salamov A."/>
            <person name="Andreopoulos B."/>
            <person name="Baker S."/>
            <person name="Barry K."/>
            <person name="Bills G."/>
            <person name="Bluhm B."/>
            <person name="Cannon C."/>
            <person name="Castanera R."/>
            <person name="Culley D."/>
            <person name="Daum C."/>
            <person name="Ezra D."/>
            <person name="Gonzalez J."/>
            <person name="Henrissat B."/>
            <person name="Kuo A."/>
            <person name="Liang C."/>
            <person name="Lipzen A."/>
            <person name="Lutzoni F."/>
            <person name="Magnuson J."/>
            <person name="Mondo S."/>
            <person name="Nolan M."/>
            <person name="Ohm R."/>
            <person name="Pangilinan J."/>
            <person name="Park H.-J."/>
            <person name="Ramirez L."/>
            <person name="Alfaro M."/>
            <person name="Sun H."/>
            <person name="Tritt A."/>
            <person name="Yoshinaga Y."/>
            <person name="Zwiers L.-H."/>
            <person name="Turgeon B."/>
            <person name="Goodwin S."/>
            <person name="Spatafora J."/>
            <person name="Crous P."/>
            <person name="Grigoriev I."/>
        </authorList>
    </citation>
    <scope>NUCLEOTIDE SEQUENCE</scope>
    <source>
        <strain evidence="3">CBS 473.64</strain>
    </source>
</reference>
<feature type="chain" id="PRO_5025471361" evidence="2">
    <location>
        <begin position="19"/>
        <end position="157"/>
    </location>
</feature>
<sequence>MRTFTFIALMAFIVFACAVPITPAAPTLQRRAEQFRLQGLKEHEIAAKLAPSETDASEEPEIKEITLSERLSSLLEHCDDEDEDDDDHSGDIPPGSLTAPEMLPHAANSDDNMITKILAALRREDLRKDYAYEGHESELRRPTGMRHWGAVDKWRVF</sequence>
<dbReference type="OrthoDB" id="3780616at2759"/>
<dbReference type="EMBL" id="MU006817">
    <property type="protein sequence ID" value="KAF2634605.1"/>
    <property type="molecule type" value="Genomic_DNA"/>
</dbReference>
<proteinExistence type="predicted"/>
<gene>
    <name evidence="3" type="ORF">P280DRAFT_413417</name>
</gene>
<dbReference type="Proteomes" id="UP000799753">
    <property type="component" value="Unassembled WGS sequence"/>
</dbReference>
<feature type="region of interest" description="Disordered" evidence="1">
    <location>
        <begin position="78"/>
        <end position="102"/>
    </location>
</feature>
<accession>A0A6A6RHK9</accession>
<evidence type="ECO:0000256" key="1">
    <source>
        <dbReference type="SAM" id="MobiDB-lite"/>
    </source>
</evidence>
<dbReference type="AlphaFoldDB" id="A0A6A6RHK9"/>
<protein>
    <submittedName>
        <fullName evidence="3">Uncharacterized protein</fullName>
    </submittedName>
</protein>